<gene>
    <name evidence="1" type="ORF">WA026_013732</name>
</gene>
<dbReference type="Proteomes" id="UP001431783">
    <property type="component" value="Unassembled WGS sequence"/>
</dbReference>
<proteinExistence type="predicted"/>
<comment type="caution">
    <text evidence="1">The sequence shown here is derived from an EMBL/GenBank/DDBJ whole genome shotgun (WGS) entry which is preliminary data.</text>
</comment>
<accession>A0AAW1V1W3</accession>
<organism evidence="1 2">
    <name type="scientific">Henosepilachna vigintioctopunctata</name>
    <dbReference type="NCBI Taxonomy" id="420089"/>
    <lineage>
        <taxon>Eukaryota</taxon>
        <taxon>Metazoa</taxon>
        <taxon>Ecdysozoa</taxon>
        <taxon>Arthropoda</taxon>
        <taxon>Hexapoda</taxon>
        <taxon>Insecta</taxon>
        <taxon>Pterygota</taxon>
        <taxon>Neoptera</taxon>
        <taxon>Endopterygota</taxon>
        <taxon>Coleoptera</taxon>
        <taxon>Polyphaga</taxon>
        <taxon>Cucujiformia</taxon>
        <taxon>Coccinelloidea</taxon>
        <taxon>Coccinellidae</taxon>
        <taxon>Epilachninae</taxon>
        <taxon>Epilachnini</taxon>
        <taxon>Henosepilachna</taxon>
    </lineage>
</organism>
<evidence type="ECO:0000313" key="1">
    <source>
        <dbReference type="EMBL" id="KAK9885854.1"/>
    </source>
</evidence>
<protein>
    <recommendedName>
        <fullName evidence="3">Transposase</fullName>
    </recommendedName>
</protein>
<dbReference type="PANTHER" id="PTHR46113">
    <property type="entry name" value="SNAC DOMAIN-CONTAINING PROTEIN"/>
    <property type="match status" value="1"/>
</dbReference>
<evidence type="ECO:0000313" key="2">
    <source>
        <dbReference type="Proteomes" id="UP001431783"/>
    </source>
</evidence>
<name>A0AAW1V1W3_9CUCU</name>
<dbReference type="AlphaFoldDB" id="A0AAW1V1W3"/>
<reference evidence="1 2" key="1">
    <citation type="submission" date="2023-03" db="EMBL/GenBank/DDBJ databases">
        <title>Genome insight into feeding habits of ladybird beetles.</title>
        <authorList>
            <person name="Li H.-S."/>
            <person name="Huang Y.-H."/>
            <person name="Pang H."/>
        </authorList>
    </citation>
    <scope>NUCLEOTIDE SEQUENCE [LARGE SCALE GENOMIC DNA]</scope>
    <source>
        <strain evidence="1">SYSU_2023b</strain>
        <tissue evidence="1">Whole body</tissue>
    </source>
</reference>
<evidence type="ECO:0008006" key="3">
    <source>
        <dbReference type="Google" id="ProtNLM"/>
    </source>
</evidence>
<sequence length="618" mass="70565">MTLEEDKQFLLAVRQNRRQFLIGSVDRKSLNKCKKIKEKKERLDKLRERENKDISSITEKCSLSSLSFISSSSATISEEETPSDSEFISKLTKMQPPQKRARKDIINSQLASSLDVSKLSDRKATMVVTSTLKSAGCDPSEFNVNRSSIRRQRVKNRKAVAESLKSEFKPSSSLTIHWDGKLIEDITGHKTVDRLPILVSGHGVDQLLAVPKLERGTSEACASAVYDAINSWNLSDKVKCLCFDTTAVNTGLRSGVCVLLERKMDKNMLWFACRHHIMEIMLSGVVDQSLAPSSGPDIQLFKRFKNSWDSIDQSDFKTITDDAEANILAEVAADRISFAKKQLQVHQPRDDYKEMLNLTIIFLGGVPEKGVSFRRPAGLHRARWMARALYCLKIYLFKHQLKLTKKDEKAVREICIFTVMIYIKYWFQASTSQSAPRNDLQLLKDLKAFESVNKNLATIALKKILNHLWYLSEELVSLAFFDDELSVQEKKKMVEALKIEGTHDCLKRINLDMATIHEKNIENFVSSNSLKFFQVLGISSDFFYKDVETWNEDPDYIAAKNIVHSLRVVNDIAERGVALMEEYNKLITTNEEQKQYLLLLVKEYRKKYPNTNKSTLAS</sequence>
<dbReference type="PANTHER" id="PTHR46113:SF1">
    <property type="entry name" value="PEPTIDASE M17 LEUCYL AMINOPEPTIDASE N-TERMINAL DOMAIN-CONTAINING PROTEIN"/>
    <property type="match status" value="1"/>
</dbReference>
<dbReference type="EMBL" id="JARQZJ010000097">
    <property type="protein sequence ID" value="KAK9885854.1"/>
    <property type="molecule type" value="Genomic_DNA"/>
</dbReference>
<keyword evidence="2" id="KW-1185">Reference proteome</keyword>